<feature type="transmembrane region" description="Helical" evidence="8">
    <location>
        <begin position="158"/>
        <end position="177"/>
    </location>
</feature>
<evidence type="ECO:0000256" key="8">
    <source>
        <dbReference type="RuleBase" id="RU363041"/>
    </source>
</evidence>
<name>A0ABZ3JB25_SPOA4</name>
<feature type="transmembrane region" description="Helical" evidence="8">
    <location>
        <begin position="77"/>
        <end position="97"/>
    </location>
</feature>
<keyword evidence="3" id="KW-0813">Transport</keyword>
<protein>
    <recommendedName>
        <fullName evidence="8">Probable membrane transporter protein</fullName>
    </recommendedName>
</protein>
<feature type="transmembrane region" description="Helical" evidence="8">
    <location>
        <begin position="9"/>
        <end position="27"/>
    </location>
</feature>
<dbReference type="EMBL" id="CP155571">
    <property type="protein sequence ID" value="XFO75619.1"/>
    <property type="molecule type" value="Genomic_DNA"/>
</dbReference>
<keyword evidence="10" id="KW-1185">Reference proteome</keyword>
<evidence type="ECO:0000256" key="6">
    <source>
        <dbReference type="ARBA" id="ARBA00022989"/>
    </source>
</evidence>
<evidence type="ECO:0000256" key="2">
    <source>
        <dbReference type="ARBA" id="ARBA00009142"/>
    </source>
</evidence>
<comment type="subcellular location">
    <subcellularLocation>
        <location evidence="1 8">Cell membrane</location>
        <topology evidence="1 8">Multi-pass membrane protein</topology>
    </subcellularLocation>
</comment>
<dbReference type="InterPro" id="IPR052017">
    <property type="entry name" value="TSUP"/>
</dbReference>
<keyword evidence="6 8" id="KW-1133">Transmembrane helix</keyword>
<evidence type="ECO:0000256" key="4">
    <source>
        <dbReference type="ARBA" id="ARBA00022475"/>
    </source>
</evidence>
<keyword evidence="7 8" id="KW-0472">Membrane</keyword>
<sequence>MLESIDPQIIVFLLIAGFIAAFIDSVVGGGGLVSLPALLFTGLPPSVVLGTNKIAGTMCSMTSTISFLRSGKIDCRLVAWLFPLSFIGSVLGAYTVRNIPPEFLKPLVVILLVVVAVYTMVKKDWGAESRYAGLTAKTKLLIGLATFTIGFYDGFFGPGAGSFFIFSFLLLGFDFVVAAGNAKVMNFASNIAAVITFLYLDSVNLQYGLIMGTAMIAGAIAGSRLAIKSGTAYVRPLFIGVTSLLIGKQLWDLVMK</sequence>
<evidence type="ECO:0000256" key="1">
    <source>
        <dbReference type="ARBA" id="ARBA00004651"/>
    </source>
</evidence>
<reference evidence="9" key="1">
    <citation type="submission" date="2024-05" db="EMBL/GenBank/DDBJ databases">
        <title>Isolation and characterization of Sporomusa carbonis sp. nov., a carboxydotrophic hydrogenogen in the genus of Sporomusa isolated from a charcoal burning pile.</title>
        <authorList>
            <person name="Boeer T."/>
            <person name="Rosenbaum F."/>
            <person name="Eysell L."/>
            <person name="Mueller V."/>
            <person name="Daniel R."/>
            <person name="Poehlein A."/>
        </authorList>
    </citation>
    <scope>NUCLEOTIDE SEQUENCE [LARGE SCALE GENOMIC DNA]</scope>
    <source>
        <strain evidence="9">DSM 3132</strain>
    </source>
</reference>
<accession>A0ABZ3JB25</accession>
<gene>
    <name evidence="9" type="primary">yfcA</name>
    <name evidence="9" type="ORF">SPACI_057460</name>
</gene>
<feature type="transmembrane region" description="Helical" evidence="8">
    <location>
        <begin position="184"/>
        <end position="200"/>
    </location>
</feature>
<evidence type="ECO:0000256" key="5">
    <source>
        <dbReference type="ARBA" id="ARBA00022692"/>
    </source>
</evidence>
<dbReference type="PANTHER" id="PTHR30269:SF0">
    <property type="entry name" value="MEMBRANE TRANSPORTER PROTEIN YFCA-RELATED"/>
    <property type="match status" value="1"/>
</dbReference>
<evidence type="ECO:0000313" key="9">
    <source>
        <dbReference type="EMBL" id="XFO75619.1"/>
    </source>
</evidence>
<feature type="transmembrane region" description="Helical" evidence="8">
    <location>
        <begin position="206"/>
        <end position="226"/>
    </location>
</feature>
<dbReference type="InterPro" id="IPR002781">
    <property type="entry name" value="TM_pro_TauE-like"/>
</dbReference>
<dbReference type="PANTHER" id="PTHR30269">
    <property type="entry name" value="TRANSMEMBRANE PROTEIN YFCA"/>
    <property type="match status" value="1"/>
</dbReference>
<keyword evidence="4 8" id="KW-1003">Cell membrane</keyword>
<evidence type="ECO:0000313" key="10">
    <source>
        <dbReference type="Proteomes" id="UP000216052"/>
    </source>
</evidence>
<dbReference type="Proteomes" id="UP000216052">
    <property type="component" value="Chromosome"/>
</dbReference>
<proteinExistence type="inferred from homology"/>
<dbReference type="Pfam" id="PF01925">
    <property type="entry name" value="TauE"/>
    <property type="match status" value="1"/>
</dbReference>
<evidence type="ECO:0000256" key="3">
    <source>
        <dbReference type="ARBA" id="ARBA00022448"/>
    </source>
</evidence>
<evidence type="ECO:0000256" key="7">
    <source>
        <dbReference type="ARBA" id="ARBA00023136"/>
    </source>
</evidence>
<organism evidence="9 10">
    <name type="scientific">Sporomusa acidovorans (strain ATCC 49682 / DSM 3132 / Mol)</name>
    <dbReference type="NCBI Taxonomy" id="1123286"/>
    <lineage>
        <taxon>Bacteria</taxon>
        <taxon>Bacillati</taxon>
        <taxon>Bacillota</taxon>
        <taxon>Negativicutes</taxon>
        <taxon>Selenomonadales</taxon>
        <taxon>Sporomusaceae</taxon>
        <taxon>Sporomusa</taxon>
    </lineage>
</organism>
<feature type="transmembrane region" description="Helical" evidence="8">
    <location>
        <begin position="103"/>
        <end position="121"/>
    </location>
</feature>
<comment type="similarity">
    <text evidence="2 8">Belongs to the 4-toluene sulfonate uptake permease (TSUP) (TC 2.A.102) family.</text>
</comment>
<keyword evidence="5 8" id="KW-0812">Transmembrane</keyword>